<dbReference type="PANTHER" id="PTHR30328">
    <property type="entry name" value="TRANSCRIPTIONAL REPRESSOR"/>
    <property type="match status" value="1"/>
</dbReference>
<dbReference type="Gene3D" id="1.10.10.60">
    <property type="entry name" value="Homeodomain-like"/>
    <property type="match status" value="1"/>
</dbReference>
<evidence type="ECO:0000313" key="3">
    <source>
        <dbReference type="EMBL" id="TDW18509.1"/>
    </source>
</evidence>
<dbReference type="InterPro" id="IPR009057">
    <property type="entry name" value="Homeodomain-like_sf"/>
</dbReference>
<dbReference type="Proteomes" id="UP000295447">
    <property type="component" value="Unassembled WGS sequence"/>
</dbReference>
<feature type="domain" description="HTH tetR-type" evidence="2">
    <location>
        <begin position="14"/>
        <end position="61"/>
    </location>
</feature>
<gene>
    <name evidence="3" type="ORF">EV650_5097</name>
</gene>
<dbReference type="RefSeq" id="WP_166678262.1">
    <property type="nucleotide sequence ID" value="NZ_SODF01000002.1"/>
</dbReference>
<keyword evidence="4" id="KW-1185">Reference proteome</keyword>
<dbReference type="Pfam" id="PF00440">
    <property type="entry name" value="TetR_N"/>
    <property type="match status" value="1"/>
</dbReference>
<accession>A0A4R7ZL36</accession>
<organism evidence="3 4">
    <name type="scientific">Kribbella kalugense</name>
    <dbReference type="NCBI Taxonomy" id="2512221"/>
    <lineage>
        <taxon>Bacteria</taxon>
        <taxon>Bacillati</taxon>
        <taxon>Actinomycetota</taxon>
        <taxon>Actinomycetes</taxon>
        <taxon>Propionibacteriales</taxon>
        <taxon>Kribbellaceae</taxon>
        <taxon>Kribbella</taxon>
    </lineage>
</organism>
<sequence>MDRTRSTAARRDQIVAATITVLAERGYAAASYDAICEVAELSSKRLISYHFSTKDELLAEVLRRVTADAAEVMRPAIEAATGPDEKLAAYIRSNIEFIAARPDHVRAVQQIVFGGAPVPTEEADAAVARLAALFQDGQRTGFFRKFDTLLMAYTVRAAIDAAAGRLIAGAAPENCATELAETFRRATRIQR</sequence>
<dbReference type="EMBL" id="SODF01000002">
    <property type="protein sequence ID" value="TDW18509.1"/>
    <property type="molecule type" value="Genomic_DNA"/>
</dbReference>
<dbReference type="GO" id="GO:0006355">
    <property type="term" value="P:regulation of DNA-templated transcription"/>
    <property type="evidence" value="ECO:0007669"/>
    <property type="project" value="UniProtKB-ARBA"/>
</dbReference>
<keyword evidence="1" id="KW-0238">DNA-binding</keyword>
<proteinExistence type="predicted"/>
<name>A0A4R7ZL36_9ACTN</name>
<dbReference type="InterPro" id="IPR001647">
    <property type="entry name" value="HTH_TetR"/>
</dbReference>
<evidence type="ECO:0000313" key="4">
    <source>
        <dbReference type="Proteomes" id="UP000295447"/>
    </source>
</evidence>
<evidence type="ECO:0000256" key="1">
    <source>
        <dbReference type="ARBA" id="ARBA00023125"/>
    </source>
</evidence>
<dbReference type="InterPro" id="IPR036271">
    <property type="entry name" value="Tet_transcr_reg_TetR-rel_C_sf"/>
</dbReference>
<dbReference type="AlphaFoldDB" id="A0A4R7ZL36"/>
<dbReference type="SUPFAM" id="SSF48498">
    <property type="entry name" value="Tetracyclin repressor-like, C-terminal domain"/>
    <property type="match status" value="1"/>
</dbReference>
<evidence type="ECO:0000259" key="2">
    <source>
        <dbReference type="Pfam" id="PF00440"/>
    </source>
</evidence>
<reference evidence="3 4" key="1">
    <citation type="submission" date="2019-03" db="EMBL/GenBank/DDBJ databases">
        <title>Genomic Encyclopedia of Type Strains, Phase III (KMG-III): the genomes of soil and plant-associated and newly described type strains.</title>
        <authorList>
            <person name="Whitman W."/>
        </authorList>
    </citation>
    <scope>NUCLEOTIDE SEQUENCE [LARGE SCALE GENOMIC DNA]</scope>
    <source>
        <strain evidence="3 4">VKM Ac-2570</strain>
    </source>
</reference>
<dbReference type="SUPFAM" id="SSF46689">
    <property type="entry name" value="Homeodomain-like"/>
    <property type="match status" value="1"/>
</dbReference>
<dbReference type="GO" id="GO:0003677">
    <property type="term" value="F:DNA binding"/>
    <property type="evidence" value="ECO:0007669"/>
    <property type="project" value="UniProtKB-KW"/>
</dbReference>
<dbReference type="PANTHER" id="PTHR30328:SF54">
    <property type="entry name" value="HTH-TYPE TRANSCRIPTIONAL REPRESSOR SCO4008"/>
    <property type="match status" value="1"/>
</dbReference>
<dbReference type="Gene3D" id="1.10.357.10">
    <property type="entry name" value="Tetracycline Repressor, domain 2"/>
    <property type="match status" value="1"/>
</dbReference>
<dbReference type="InterPro" id="IPR050109">
    <property type="entry name" value="HTH-type_TetR-like_transc_reg"/>
</dbReference>
<protein>
    <submittedName>
        <fullName evidence="3">TetR family transcriptional regulator</fullName>
    </submittedName>
</protein>
<comment type="caution">
    <text evidence="3">The sequence shown here is derived from an EMBL/GenBank/DDBJ whole genome shotgun (WGS) entry which is preliminary data.</text>
</comment>